<accession>A0A426YHB9</accession>
<evidence type="ECO:0000313" key="3">
    <source>
        <dbReference type="Proteomes" id="UP000287651"/>
    </source>
</evidence>
<comment type="caution">
    <text evidence="2">The sequence shown here is derived from an EMBL/GenBank/DDBJ whole genome shotgun (WGS) entry which is preliminary data.</text>
</comment>
<evidence type="ECO:0000313" key="2">
    <source>
        <dbReference type="EMBL" id="RRT51141.1"/>
    </source>
</evidence>
<evidence type="ECO:0000256" key="1">
    <source>
        <dbReference type="SAM" id="MobiDB-lite"/>
    </source>
</evidence>
<dbReference type="EMBL" id="AMZH03012373">
    <property type="protein sequence ID" value="RRT51141.1"/>
    <property type="molecule type" value="Genomic_DNA"/>
</dbReference>
<feature type="region of interest" description="Disordered" evidence="1">
    <location>
        <begin position="64"/>
        <end position="83"/>
    </location>
</feature>
<sequence length="83" mass="9445">MPAGALSEKQQYWLSLGSEGVAGTRTAHYRAVLPKIDRRRVISAVGGRLKGEVDRRWSIGGEIDRRQSIEREKGKKKKRKQKK</sequence>
<proteinExistence type="predicted"/>
<reference evidence="2 3" key="1">
    <citation type="journal article" date="2014" name="Agronomy (Basel)">
        <title>A Draft Genome Sequence for Ensete ventricosum, the Drought-Tolerant Tree Against Hunger.</title>
        <authorList>
            <person name="Harrison J."/>
            <person name="Moore K.A."/>
            <person name="Paszkiewicz K."/>
            <person name="Jones T."/>
            <person name="Grant M."/>
            <person name="Ambacheew D."/>
            <person name="Muzemil S."/>
            <person name="Studholme D.J."/>
        </authorList>
    </citation>
    <scope>NUCLEOTIDE SEQUENCE [LARGE SCALE GENOMIC DNA]</scope>
</reference>
<gene>
    <name evidence="2" type="ORF">B296_00051268</name>
</gene>
<feature type="compositionally biased region" description="Basic residues" evidence="1">
    <location>
        <begin position="74"/>
        <end position="83"/>
    </location>
</feature>
<protein>
    <submittedName>
        <fullName evidence="2">Uncharacterized protein</fullName>
    </submittedName>
</protein>
<dbReference type="AlphaFoldDB" id="A0A426YHB9"/>
<organism evidence="2 3">
    <name type="scientific">Ensete ventricosum</name>
    <name type="common">Abyssinian banana</name>
    <name type="synonym">Musa ensete</name>
    <dbReference type="NCBI Taxonomy" id="4639"/>
    <lineage>
        <taxon>Eukaryota</taxon>
        <taxon>Viridiplantae</taxon>
        <taxon>Streptophyta</taxon>
        <taxon>Embryophyta</taxon>
        <taxon>Tracheophyta</taxon>
        <taxon>Spermatophyta</taxon>
        <taxon>Magnoliopsida</taxon>
        <taxon>Liliopsida</taxon>
        <taxon>Zingiberales</taxon>
        <taxon>Musaceae</taxon>
        <taxon>Ensete</taxon>
    </lineage>
</organism>
<feature type="compositionally biased region" description="Basic and acidic residues" evidence="1">
    <location>
        <begin position="64"/>
        <end position="73"/>
    </location>
</feature>
<dbReference type="Proteomes" id="UP000287651">
    <property type="component" value="Unassembled WGS sequence"/>
</dbReference>
<name>A0A426YHB9_ENSVE</name>